<feature type="transmembrane region" description="Helical" evidence="10">
    <location>
        <begin position="59"/>
        <end position="77"/>
    </location>
</feature>
<dbReference type="GO" id="GO:0005549">
    <property type="term" value="F:odorant binding"/>
    <property type="evidence" value="ECO:0007669"/>
    <property type="project" value="InterPro"/>
</dbReference>
<keyword evidence="2" id="KW-1003">Cell membrane</keyword>
<evidence type="ECO:0000313" key="11">
    <source>
        <dbReference type="EnsemblMetazoa" id="GBRI013056-PA"/>
    </source>
</evidence>
<name>A0A1A9WBC2_9MUSC</name>
<evidence type="ECO:0000256" key="4">
    <source>
        <dbReference type="ARBA" id="ARBA00022692"/>
    </source>
</evidence>
<keyword evidence="6 10" id="KW-1133">Transmembrane helix</keyword>
<evidence type="ECO:0008006" key="13">
    <source>
        <dbReference type="Google" id="ProtNLM"/>
    </source>
</evidence>
<dbReference type="GO" id="GO:0005886">
    <property type="term" value="C:plasma membrane"/>
    <property type="evidence" value="ECO:0007669"/>
    <property type="project" value="UniProtKB-SubCell"/>
</dbReference>
<feature type="transmembrane region" description="Helical" evidence="10">
    <location>
        <begin position="30"/>
        <end position="53"/>
    </location>
</feature>
<evidence type="ECO:0000256" key="1">
    <source>
        <dbReference type="ARBA" id="ARBA00004651"/>
    </source>
</evidence>
<protein>
    <recommendedName>
        <fullName evidence="13">Odorant receptor</fullName>
    </recommendedName>
</protein>
<keyword evidence="9" id="KW-0807">Transducer</keyword>
<evidence type="ECO:0000256" key="3">
    <source>
        <dbReference type="ARBA" id="ARBA00022606"/>
    </source>
</evidence>
<comment type="subcellular location">
    <subcellularLocation>
        <location evidence="1">Cell membrane</location>
        <topology evidence="1">Multi-pass membrane protein</topology>
    </subcellularLocation>
</comment>
<keyword evidence="4 10" id="KW-0812">Transmembrane</keyword>
<evidence type="ECO:0000256" key="7">
    <source>
        <dbReference type="ARBA" id="ARBA00023136"/>
    </source>
</evidence>
<sequence>MKSKLYWRRLKEIIAYRQQVYLLAKKLNEAFNLSIFLTDIGSAGSICFSLYLVANSDTIITTLNFSFSSFILIAFTFDYCRQGSRLAEASGRLQTVLYNQQWYEASPQYRRLMLNLLQYAHKPFILNGFNLFNLDMTHFQSVMGIAYRLFAFFQTREK</sequence>
<reference evidence="11" key="2">
    <citation type="submission" date="2020-05" db="UniProtKB">
        <authorList>
            <consortium name="EnsemblMetazoa"/>
        </authorList>
    </citation>
    <scope>IDENTIFICATION</scope>
    <source>
        <strain evidence="11">IAEA</strain>
    </source>
</reference>
<keyword evidence="7 10" id="KW-0472">Membrane</keyword>
<dbReference type="Pfam" id="PF02949">
    <property type="entry name" value="7tm_6"/>
    <property type="match status" value="1"/>
</dbReference>
<dbReference type="AlphaFoldDB" id="A0A1A9WBC2"/>
<evidence type="ECO:0000256" key="10">
    <source>
        <dbReference type="SAM" id="Phobius"/>
    </source>
</evidence>
<keyword evidence="12" id="KW-1185">Reference proteome</keyword>
<evidence type="ECO:0000256" key="2">
    <source>
        <dbReference type="ARBA" id="ARBA00022475"/>
    </source>
</evidence>
<evidence type="ECO:0000256" key="6">
    <source>
        <dbReference type="ARBA" id="ARBA00022989"/>
    </source>
</evidence>
<reference evidence="12" key="1">
    <citation type="submission" date="2014-03" db="EMBL/GenBank/DDBJ databases">
        <authorList>
            <person name="Aksoy S."/>
            <person name="Warren W."/>
            <person name="Wilson R.K."/>
        </authorList>
    </citation>
    <scope>NUCLEOTIDE SEQUENCE [LARGE SCALE GENOMIC DNA]</scope>
    <source>
        <strain evidence="12">IAEA</strain>
    </source>
</reference>
<accession>A0A1A9WBC2</accession>
<dbReference type="EnsemblMetazoa" id="GBRI013056-RA">
    <property type="protein sequence ID" value="GBRI013056-PA"/>
    <property type="gene ID" value="GBRI013056"/>
</dbReference>
<evidence type="ECO:0000256" key="5">
    <source>
        <dbReference type="ARBA" id="ARBA00022725"/>
    </source>
</evidence>
<dbReference type="InterPro" id="IPR004117">
    <property type="entry name" value="7tm6_olfct_rcpt"/>
</dbReference>
<evidence type="ECO:0000256" key="9">
    <source>
        <dbReference type="ARBA" id="ARBA00023224"/>
    </source>
</evidence>
<dbReference type="STRING" id="37001.A0A1A9WBC2"/>
<dbReference type="PANTHER" id="PTHR21137">
    <property type="entry name" value="ODORANT RECEPTOR"/>
    <property type="match status" value="1"/>
</dbReference>
<dbReference type="Proteomes" id="UP000091820">
    <property type="component" value="Unassembled WGS sequence"/>
</dbReference>
<dbReference type="GO" id="GO:0004984">
    <property type="term" value="F:olfactory receptor activity"/>
    <property type="evidence" value="ECO:0007669"/>
    <property type="project" value="InterPro"/>
</dbReference>
<keyword evidence="8" id="KW-0675">Receptor</keyword>
<dbReference type="VEuPathDB" id="VectorBase:GBRI013056"/>
<evidence type="ECO:0000313" key="12">
    <source>
        <dbReference type="Proteomes" id="UP000091820"/>
    </source>
</evidence>
<proteinExistence type="predicted"/>
<evidence type="ECO:0000256" key="8">
    <source>
        <dbReference type="ARBA" id="ARBA00023170"/>
    </source>
</evidence>
<dbReference type="PANTHER" id="PTHR21137:SF35">
    <property type="entry name" value="ODORANT RECEPTOR 19A-RELATED"/>
    <property type="match status" value="1"/>
</dbReference>
<organism evidence="11 12">
    <name type="scientific">Glossina brevipalpis</name>
    <dbReference type="NCBI Taxonomy" id="37001"/>
    <lineage>
        <taxon>Eukaryota</taxon>
        <taxon>Metazoa</taxon>
        <taxon>Ecdysozoa</taxon>
        <taxon>Arthropoda</taxon>
        <taxon>Hexapoda</taxon>
        <taxon>Insecta</taxon>
        <taxon>Pterygota</taxon>
        <taxon>Neoptera</taxon>
        <taxon>Endopterygota</taxon>
        <taxon>Diptera</taxon>
        <taxon>Brachycera</taxon>
        <taxon>Muscomorpha</taxon>
        <taxon>Hippoboscoidea</taxon>
        <taxon>Glossinidae</taxon>
        <taxon>Glossina</taxon>
    </lineage>
</organism>
<keyword evidence="3" id="KW-0716">Sensory transduction</keyword>
<keyword evidence="5" id="KW-0552">Olfaction</keyword>
<dbReference type="GO" id="GO:0007165">
    <property type="term" value="P:signal transduction"/>
    <property type="evidence" value="ECO:0007669"/>
    <property type="project" value="UniProtKB-KW"/>
</dbReference>